<reference evidence="3 4" key="1">
    <citation type="journal article" date="2014" name="PLoS Genet.">
        <title>Phylogenetically driven sequencing of extremely halophilic archaea reveals strategies for static and dynamic osmo-response.</title>
        <authorList>
            <person name="Becker E.A."/>
            <person name="Seitzer P.M."/>
            <person name="Tritt A."/>
            <person name="Larsen D."/>
            <person name="Krusor M."/>
            <person name="Yao A.I."/>
            <person name="Wu D."/>
            <person name="Madern D."/>
            <person name="Eisen J.A."/>
            <person name="Darling A.E."/>
            <person name="Facciotti M.T."/>
        </authorList>
    </citation>
    <scope>NUCLEOTIDE SEQUENCE [LARGE SCALE GENOMIC DNA]</scope>
    <source>
        <strain evidence="3 4">JCM 14848</strain>
    </source>
</reference>
<dbReference type="GO" id="GO:0004062">
    <property type="term" value="F:aryl sulfotransferase activity"/>
    <property type="evidence" value="ECO:0007669"/>
    <property type="project" value="InterPro"/>
</dbReference>
<evidence type="ECO:0000313" key="4">
    <source>
        <dbReference type="Proteomes" id="UP000011513"/>
    </source>
</evidence>
<dbReference type="Proteomes" id="UP000011513">
    <property type="component" value="Unassembled WGS sequence"/>
</dbReference>
<comment type="caution">
    <text evidence="3">The sequence shown here is derived from an EMBL/GenBank/DDBJ whole genome shotgun (WGS) entry which is preliminary data.</text>
</comment>
<dbReference type="Pfam" id="PF05935">
    <property type="entry name" value="Arylsulfotrans"/>
    <property type="match status" value="1"/>
</dbReference>
<dbReference type="AlphaFoldDB" id="M0CW91"/>
<name>M0CW91_HALPD</name>
<evidence type="ECO:0008006" key="5">
    <source>
        <dbReference type="Google" id="ProtNLM"/>
    </source>
</evidence>
<feature type="compositionally biased region" description="Polar residues" evidence="1">
    <location>
        <begin position="391"/>
        <end position="403"/>
    </location>
</feature>
<dbReference type="eggNOG" id="arCOG06169">
    <property type="taxonomic scope" value="Archaea"/>
</dbReference>
<feature type="region of interest" description="Disordered" evidence="1">
    <location>
        <begin position="377"/>
        <end position="424"/>
    </location>
</feature>
<keyword evidence="2" id="KW-0812">Transmembrane</keyword>
<protein>
    <recommendedName>
        <fullName evidence="5">Arylsulfotransferase (Asst)</fullName>
    </recommendedName>
</protein>
<sequence>MLTRRSWTRMTGERRRRLPSRTAAVRGLRLAFVGLLAFTLLSAGVSFLTYDPVDAGGAAAEGPEPGADAGVGAPRVVATIDGVGPGQIVAYDADGRVVYRNDSLTLYHDVDPTPGAERTVTYVASDAADEDACSGDACLRNVIERVNLTTGEVTRVYERVHRRNGSTQIHDVDRVNESTFLVADISYPDRVYMVNVTTDEVVWQWRASEAFAPESGGSYPSDWTHVNDVEMLPDGRVMVNLRNQDQVVFVEPGEGVQSNWTLGADGEHGVLFEAHNSDYIPEARGGPAVVVADSENNRLVEYQRTNGSWTRSWTWRDTTLQWPRDADRLPSGRTLVADSHGQRILSVRSDGAVAWSKRFPTGSYDVELLGTGDESANGTSASKLGLRSRRPSSLVSDGNTSMRGSVVGPSLDGTPPANAASGEGESVGARLVGAVGPGVEYVRYSLVSLVPPRVLHGLLYALPSWVSALDVTLALGTGVVGALWGVAAAATRFASRGRPRSE</sequence>
<evidence type="ECO:0000256" key="1">
    <source>
        <dbReference type="SAM" id="MobiDB-lite"/>
    </source>
</evidence>
<evidence type="ECO:0000313" key="3">
    <source>
        <dbReference type="EMBL" id="ELZ26712.1"/>
    </source>
</evidence>
<dbReference type="EMBL" id="AOIV01000042">
    <property type="protein sequence ID" value="ELZ26712.1"/>
    <property type="molecule type" value="Genomic_DNA"/>
</dbReference>
<feature type="transmembrane region" description="Helical" evidence="2">
    <location>
        <begin position="473"/>
        <end position="494"/>
    </location>
</feature>
<keyword evidence="4" id="KW-1185">Reference proteome</keyword>
<dbReference type="PATRIC" id="fig|1227487.5.peg.3728"/>
<dbReference type="InParanoid" id="M0CW91"/>
<keyword evidence="2" id="KW-1133">Transmembrane helix</keyword>
<dbReference type="InterPro" id="IPR010262">
    <property type="entry name" value="Arylsulfotransferase_bact"/>
</dbReference>
<proteinExistence type="predicted"/>
<dbReference type="Gene3D" id="2.120.10.30">
    <property type="entry name" value="TolB, C-terminal domain"/>
    <property type="match status" value="1"/>
</dbReference>
<evidence type="ECO:0000256" key="2">
    <source>
        <dbReference type="SAM" id="Phobius"/>
    </source>
</evidence>
<dbReference type="InterPro" id="IPR011042">
    <property type="entry name" value="6-blade_b-propeller_TolB-like"/>
</dbReference>
<gene>
    <name evidence="3" type="ORF">C474_18765</name>
</gene>
<organism evidence="3 4">
    <name type="scientific">Halogeometricum pallidum JCM 14848</name>
    <dbReference type="NCBI Taxonomy" id="1227487"/>
    <lineage>
        <taxon>Archaea</taxon>
        <taxon>Methanobacteriati</taxon>
        <taxon>Methanobacteriota</taxon>
        <taxon>Stenosarchaea group</taxon>
        <taxon>Halobacteria</taxon>
        <taxon>Halobacteriales</taxon>
        <taxon>Haloferacaceae</taxon>
        <taxon>Halogeometricum</taxon>
    </lineage>
</organism>
<dbReference type="SUPFAM" id="SSF101898">
    <property type="entry name" value="NHL repeat"/>
    <property type="match status" value="1"/>
</dbReference>
<keyword evidence="2" id="KW-0472">Membrane</keyword>
<accession>M0CW91</accession>